<dbReference type="EMBL" id="CP014671">
    <property type="protein sequence ID" value="ANX04250.1"/>
    <property type="molecule type" value="Genomic_DNA"/>
</dbReference>
<dbReference type="InterPro" id="IPR001853">
    <property type="entry name" value="DSBA-like_thioredoxin_dom"/>
</dbReference>
<reference evidence="7" key="1">
    <citation type="submission" date="2016-03" db="EMBL/GenBank/DDBJ databases">
        <title>Complete genome sequence of Solimmundus cernigliae, representing a novel lineage of polycyclic aromatic hydrocarbon degraders within the Gammaproteobacteria.</title>
        <authorList>
            <person name="Singleton D.R."/>
            <person name="Dickey A.N."/>
            <person name="Scholl E.H."/>
            <person name="Wright F.A."/>
            <person name="Aitken M.D."/>
        </authorList>
    </citation>
    <scope>NUCLEOTIDE SEQUENCE [LARGE SCALE GENOMIC DNA]</scope>
    <source>
        <strain evidence="7">TR3.2</strain>
    </source>
</reference>
<dbReference type="OrthoDB" id="9813770at2"/>
<keyword evidence="3" id="KW-1015">Disulfide bond</keyword>
<dbReference type="Pfam" id="PF01323">
    <property type="entry name" value="DSBA"/>
    <property type="match status" value="1"/>
</dbReference>
<dbReference type="PANTHER" id="PTHR13887">
    <property type="entry name" value="GLUTATHIONE S-TRANSFERASE KAPPA"/>
    <property type="match status" value="1"/>
</dbReference>
<dbReference type="GO" id="GO:0016491">
    <property type="term" value="F:oxidoreductase activity"/>
    <property type="evidence" value="ECO:0007669"/>
    <property type="project" value="UniProtKB-KW"/>
</dbReference>
<dbReference type="Proteomes" id="UP000092952">
    <property type="component" value="Chromosome"/>
</dbReference>
<evidence type="ECO:0000313" key="7">
    <source>
        <dbReference type="Proteomes" id="UP000092952"/>
    </source>
</evidence>
<keyword evidence="2" id="KW-0560">Oxidoreductase</keyword>
<dbReference type="STRING" id="1810504.PG2T_08730"/>
<name>A0A1B1YTR3_9GAMM</name>
<protein>
    <recommendedName>
        <fullName evidence="5">DSBA-like thioredoxin domain-containing protein</fullName>
    </recommendedName>
</protein>
<evidence type="ECO:0000259" key="5">
    <source>
        <dbReference type="Pfam" id="PF01323"/>
    </source>
</evidence>
<gene>
    <name evidence="6" type="ORF">PG2T_08730</name>
</gene>
<sequence>MLAMRIEFFHDVLSCWCFNASERLRTFVSAHPQVEVIHRAWPLGTDRTLFTRLFPDPKAAKHEIVLQHWGDAVRVEHEHRIRPELMMSRDFDYPYSMPAQRGCKAAEKQAGQQGHWDYFDRAQQAHLSDCDNVADPDVLTRCARDVGLDVNAWLRDFEDSQRDIEIGMDLGLAKAYGVVRVPILIADGRAQLHGDPWSTFGYRITAERLDAWYADLARARQTGRF</sequence>
<dbReference type="SUPFAM" id="SSF52833">
    <property type="entry name" value="Thioredoxin-like"/>
    <property type="match status" value="1"/>
</dbReference>
<dbReference type="KEGG" id="gbi:PG2T_08730"/>
<organism evidence="6 7">
    <name type="scientific">Immundisolibacter cernigliae</name>
    <dbReference type="NCBI Taxonomy" id="1810504"/>
    <lineage>
        <taxon>Bacteria</taxon>
        <taxon>Pseudomonadati</taxon>
        <taxon>Pseudomonadota</taxon>
        <taxon>Gammaproteobacteria</taxon>
        <taxon>Immundisolibacterales</taxon>
        <taxon>Immundisolibacteraceae</taxon>
        <taxon>Immundisolibacter</taxon>
    </lineage>
</organism>
<dbReference type="Gene3D" id="3.40.30.10">
    <property type="entry name" value="Glutaredoxin"/>
    <property type="match status" value="1"/>
</dbReference>
<feature type="domain" description="DSBA-like thioredoxin" evidence="5">
    <location>
        <begin position="6"/>
        <end position="201"/>
    </location>
</feature>
<evidence type="ECO:0000313" key="6">
    <source>
        <dbReference type="EMBL" id="ANX04250.1"/>
    </source>
</evidence>
<accession>A0A1B1YTR3</accession>
<dbReference type="InParanoid" id="A0A1B1YTR3"/>
<keyword evidence="7" id="KW-1185">Reference proteome</keyword>
<evidence type="ECO:0000256" key="4">
    <source>
        <dbReference type="ARBA" id="ARBA00023284"/>
    </source>
</evidence>
<keyword evidence="4" id="KW-0676">Redox-active center</keyword>
<evidence type="ECO:0000256" key="1">
    <source>
        <dbReference type="ARBA" id="ARBA00022729"/>
    </source>
</evidence>
<keyword evidence="1" id="KW-0732">Signal</keyword>
<dbReference type="RefSeq" id="WP_068804270.1">
    <property type="nucleotide sequence ID" value="NZ_CP014671.1"/>
</dbReference>
<evidence type="ECO:0000256" key="2">
    <source>
        <dbReference type="ARBA" id="ARBA00023002"/>
    </source>
</evidence>
<proteinExistence type="predicted"/>
<dbReference type="InterPro" id="IPR036249">
    <property type="entry name" value="Thioredoxin-like_sf"/>
</dbReference>
<evidence type="ECO:0000256" key="3">
    <source>
        <dbReference type="ARBA" id="ARBA00023157"/>
    </source>
</evidence>
<dbReference type="AlphaFoldDB" id="A0A1B1YTR3"/>
<dbReference type="PANTHER" id="PTHR13887:SF14">
    <property type="entry name" value="DISULFIDE BOND FORMATION PROTEIN D"/>
    <property type="match status" value="1"/>
</dbReference>